<dbReference type="EMBL" id="JAJAGQ010000008">
    <property type="protein sequence ID" value="KAJ8555180.1"/>
    <property type="molecule type" value="Genomic_DNA"/>
</dbReference>
<dbReference type="AlphaFoldDB" id="A0A9Q1MDF3"/>
<comment type="caution">
    <text evidence="1">The sequence shown here is derived from an EMBL/GenBank/DDBJ whole genome shotgun (WGS) entry which is preliminary data.</text>
</comment>
<organism evidence="1 2">
    <name type="scientific">Anisodus acutangulus</name>
    <dbReference type="NCBI Taxonomy" id="402998"/>
    <lineage>
        <taxon>Eukaryota</taxon>
        <taxon>Viridiplantae</taxon>
        <taxon>Streptophyta</taxon>
        <taxon>Embryophyta</taxon>
        <taxon>Tracheophyta</taxon>
        <taxon>Spermatophyta</taxon>
        <taxon>Magnoliopsida</taxon>
        <taxon>eudicotyledons</taxon>
        <taxon>Gunneridae</taxon>
        <taxon>Pentapetalae</taxon>
        <taxon>asterids</taxon>
        <taxon>lamiids</taxon>
        <taxon>Solanales</taxon>
        <taxon>Solanaceae</taxon>
        <taxon>Solanoideae</taxon>
        <taxon>Hyoscyameae</taxon>
        <taxon>Anisodus</taxon>
    </lineage>
</organism>
<keyword evidence="2" id="KW-1185">Reference proteome</keyword>
<evidence type="ECO:0000313" key="2">
    <source>
        <dbReference type="Proteomes" id="UP001152561"/>
    </source>
</evidence>
<dbReference type="Proteomes" id="UP001152561">
    <property type="component" value="Unassembled WGS sequence"/>
</dbReference>
<reference evidence="2" key="1">
    <citation type="journal article" date="2023" name="Proc. Natl. Acad. Sci. U.S.A.">
        <title>Genomic and structural basis for evolution of tropane alkaloid biosynthesis.</title>
        <authorList>
            <person name="Wanga Y.-J."/>
            <person name="Taina T."/>
            <person name="Yua J.-Y."/>
            <person name="Lia J."/>
            <person name="Xua B."/>
            <person name="Chenc J."/>
            <person name="D'Auriad J.C."/>
            <person name="Huanga J.-P."/>
            <person name="Huanga S.-X."/>
        </authorList>
    </citation>
    <scope>NUCLEOTIDE SEQUENCE [LARGE SCALE GENOMIC DNA]</scope>
    <source>
        <strain evidence="2">cv. KIB-2019</strain>
    </source>
</reference>
<dbReference type="OrthoDB" id="1034868at2759"/>
<name>A0A9Q1MDF3_9SOLA</name>
<protein>
    <submittedName>
        <fullName evidence="1">Uncharacterized protein</fullName>
    </submittedName>
</protein>
<evidence type="ECO:0000313" key="1">
    <source>
        <dbReference type="EMBL" id="KAJ8555180.1"/>
    </source>
</evidence>
<gene>
    <name evidence="1" type="ORF">K7X08_012676</name>
</gene>
<proteinExistence type="predicted"/>
<sequence length="82" mass="9268">MELYCVEGFSRLDVRSSKLKLNRYSLVDDGRDHSLEINAPHLQELEISGDLYDLKCPVHVAVQRGDNSKIGMQIFNAGVAYE</sequence>
<accession>A0A9Q1MDF3</accession>